<comment type="subcellular location">
    <subcellularLocation>
        <location evidence="1">Cell envelope</location>
    </subcellularLocation>
</comment>
<evidence type="ECO:0000259" key="4">
    <source>
        <dbReference type="Pfam" id="PF09375"/>
    </source>
</evidence>
<evidence type="ECO:0000313" key="6">
    <source>
        <dbReference type="Proteomes" id="UP001597469"/>
    </source>
</evidence>
<gene>
    <name evidence="5" type="ORF">ACFSUS_27725</name>
</gene>
<name>A0ABW5MD91_9BACT</name>
<dbReference type="Pfam" id="PF09375">
    <property type="entry name" value="Peptidase_M75"/>
    <property type="match status" value="1"/>
</dbReference>
<organism evidence="5 6">
    <name type="scientific">Spirosoma soli</name>
    <dbReference type="NCBI Taxonomy" id="1770529"/>
    <lineage>
        <taxon>Bacteria</taxon>
        <taxon>Pseudomonadati</taxon>
        <taxon>Bacteroidota</taxon>
        <taxon>Cytophagia</taxon>
        <taxon>Cytophagales</taxon>
        <taxon>Cytophagaceae</taxon>
        <taxon>Spirosoma</taxon>
    </lineage>
</organism>
<reference evidence="6" key="1">
    <citation type="journal article" date="2019" name="Int. J. Syst. Evol. Microbiol.">
        <title>The Global Catalogue of Microorganisms (GCM) 10K type strain sequencing project: providing services to taxonomists for standard genome sequencing and annotation.</title>
        <authorList>
            <consortium name="The Broad Institute Genomics Platform"/>
            <consortium name="The Broad Institute Genome Sequencing Center for Infectious Disease"/>
            <person name="Wu L."/>
            <person name="Ma J."/>
        </authorList>
    </citation>
    <scope>NUCLEOTIDE SEQUENCE [LARGE SCALE GENOMIC DNA]</scope>
    <source>
        <strain evidence="6">KCTC 42805</strain>
    </source>
</reference>
<evidence type="ECO:0000256" key="1">
    <source>
        <dbReference type="ARBA" id="ARBA00004196"/>
    </source>
</evidence>
<dbReference type="InterPro" id="IPR018976">
    <property type="entry name" value="Imelysin-like"/>
</dbReference>
<feature type="chain" id="PRO_5045064987" evidence="3">
    <location>
        <begin position="27"/>
        <end position="387"/>
    </location>
</feature>
<keyword evidence="2 3" id="KW-0732">Signal</keyword>
<comment type="caution">
    <text evidence="5">The sequence shown here is derived from an EMBL/GenBank/DDBJ whole genome shotgun (WGS) entry which is preliminary data.</text>
</comment>
<dbReference type="InterPro" id="IPR038352">
    <property type="entry name" value="Imelysin_sf"/>
</dbReference>
<dbReference type="RefSeq" id="WP_381528180.1">
    <property type="nucleotide sequence ID" value="NZ_JBHULN010000028.1"/>
</dbReference>
<dbReference type="EMBL" id="JBHULN010000028">
    <property type="protein sequence ID" value="MFD2574456.1"/>
    <property type="molecule type" value="Genomic_DNA"/>
</dbReference>
<keyword evidence="6" id="KW-1185">Reference proteome</keyword>
<dbReference type="InterPro" id="IPR034984">
    <property type="entry name" value="Imelysin-like_IPPA"/>
</dbReference>
<evidence type="ECO:0000256" key="2">
    <source>
        <dbReference type="ARBA" id="ARBA00022729"/>
    </source>
</evidence>
<protein>
    <submittedName>
        <fullName evidence="5">Imelysin family protein</fullName>
    </submittedName>
</protein>
<dbReference type="Proteomes" id="UP001597469">
    <property type="component" value="Unassembled WGS sequence"/>
</dbReference>
<dbReference type="Gene3D" id="1.20.1420.20">
    <property type="entry name" value="M75 peptidase, HXXE motif"/>
    <property type="match status" value="1"/>
</dbReference>
<feature type="domain" description="Imelysin-like" evidence="4">
    <location>
        <begin position="59"/>
        <end position="350"/>
    </location>
</feature>
<sequence>MTQFIAKKIAVVGMFLGLLWACSSNENTDSVTPTNPTNPTDQASSDRKAMLTNIADNIIIPSYANFKTKFDVMLAKSDAFATKPDKASLTDLRQAWVDAYTEWQKVELFDVGPAEQYTLRNFFNIYPTDVAGIEAYVAAGSGTFEVPASYPKQGFPAMDYMINGLGQTDDAIVARYTTAADAAKRVAYLKRLTGQMNDMFTKVYSEWTTGYRDTFVNCTALNAGCSTSKLVNGYVLHYERYIRSGKIGIPSGAMTNGTPAPEKVEAYYKKDLSLPLAKTAHQAFVDFFNGKSVKTGQEGPSLKTYLNGLGAKDSRTGTSLVDIVNAQFASSTQQLNSLKNNLYDEVKTNDAAVVQVYTEMQKAVRMLKVDMTTAMSITITYTDNDGD</sequence>
<evidence type="ECO:0000256" key="3">
    <source>
        <dbReference type="SAM" id="SignalP"/>
    </source>
</evidence>
<proteinExistence type="predicted"/>
<evidence type="ECO:0000313" key="5">
    <source>
        <dbReference type="EMBL" id="MFD2574456.1"/>
    </source>
</evidence>
<dbReference type="CDD" id="cd14659">
    <property type="entry name" value="Imelysin-like_IPPA"/>
    <property type="match status" value="1"/>
</dbReference>
<accession>A0ABW5MD91</accession>
<feature type="signal peptide" evidence="3">
    <location>
        <begin position="1"/>
        <end position="26"/>
    </location>
</feature>